<feature type="region of interest" description="ACP-binding" evidence="10">
    <location>
        <begin position="314"/>
        <end position="318"/>
    </location>
</feature>
<reference evidence="13 14" key="1">
    <citation type="submission" date="2019-02" db="EMBL/GenBank/DDBJ databases">
        <title>Deep-cultivation of Planctomycetes and their phenomic and genomic characterization uncovers novel biology.</title>
        <authorList>
            <person name="Wiegand S."/>
            <person name="Jogler M."/>
            <person name="Boedeker C."/>
            <person name="Pinto D."/>
            <person name="Vollmers J."/>
            <person name="Rivas-Marin E."/>
            <person name="Kohn T."/>
            <person name="Peeters S.H."/>
            <person name="Heuer A."/>
            <person name="Rast P."/>
            <person name="Oberbeckmann S."/>
            <person name="Bunk B."/>
            <person name="Jeske O."/>
            <person name="Meyerdierks A."/>
            <person name="Storesund J.E."/>
            <person name="Kallscheuer N."/>
            <person name="Luecker S."/>
            <person name="Lage O.M."/>
            <person name="Pohl T."/>
            <person name="Merkel B.J."/>
            <person name="Hornburger P."/>
            <person name="Mueller R.-W."/>
            <person name="Bruemmer F."/>
            <person name="Labrenz M."/>
            <person name="Spormann A.M."/>
            <person name="Op den Camp H."/>
            <person name="Overmann J."/>
            <person name="Amann R."/>
            <person name="Jetten M.S.M."/>
            <person name="Mascher T."/>
            <person name="Medema M.H."/>
            <person name="Devos D.P."/>
            <person name="Kaster A.-K."/>
            <person name="Ovreas L."/>
            <person name="Rohde M."/>
            <person name="Galperin M.Y."/>
            <person name="Jogler C."/>
        </authorList>
    </citation>
    <scope>NUCLEOTIDE SEQUENCE [LARGE SCALE GENOMIC DNA]</scope>
    <source>
        <strain evidence="13 14">Mal4</strain>
    </source>
</reference>
<dbReference type="GO" id="GO:0005737">
    <property type="term" value="C:cytoplasm"/>
    <property type="evidence" value="ECO:0007669"/>
    <property type="project" value="UniProtKB-SubCell"/>
</dbReference>
<evidence type="ECO:0000256" key="8">
    <source>
        <dbReference type="ARBA" id="ARBA00023268"/>
    </source>
</evidence>
<evidence type="ECO:0000256" key="2">
    <source>
        <dbReference type="ARBA" id="ARBA00022490"/>
    </source>
</evidence>
<dbReference type="GO" id="GO:0006633">
    <property type="term" value="P:fatty acid biosynthetic process"/>
    <property type="evidence" value="ECO:0007669"/>
    <property type="project" value="UniProtKB-UniRule"/>
</dbReference>
<keyword evidence="5 10" id="KW-0276">Fatty acid metabolism</keyword>
<comment type="domain">
    <text evidence="10">The last Arg residue of the ACP-binding site is essential for the weak association between ACP/AcpP and FabH.</text>
</comment>
<dbReference type="CDD" id="cd00830">
    <property type="entry name" value="KAS_III"/>
    <property type="match status" value="1"/>
</dbReference>
<proteinExistence type="inferred from homology"/>
<dbReference type="GO" id="GO:0004315">
    <property type="term" value="F:3-oxoacyl-[acyl-carrier-protein] synthase activity"/>
    <property type="evidence" value="ECO:0007669"/>
    <property type="project" value="InterPro"/>
</dbReference>
<evidence type="ECO:0000313" key="14">
    <source>
        <dbReference type="Proteomes" id="UP000320496"/>
    </source>
</evidence>
<keyword evidence="6 10" id="KW-0443">Lipid metabolism</keyword>
<dbReference type="OrthoDB" id="9815506at2"/>
<dbReference type="Gene3D" id="3.40.47.10">
    <property type="match status" value="1"/>
</dbReference>
<feature type="active site" evidence="10">
    <location>
        <position position="343"/>
    </location>
</feature>
<feature type="active site" evidence="10">
    <location>
        <position position="173"/>
    </location>
</feature>
<comment type="subcellular location">
    <subcellularLocation>
        <location evidence="10">Cytoplasm</location>
    </subcellularLocation>
</comment>
<comment type="catalytic activity">
    <reaction evidence="10">
        <text>malonyl-[ACP] + acetyl-CoA + H(+) = 3-oxobutanoyl-[ACP] + CO2 + CoA</text>
        <dbReference type="Rhea" id="RHEA:12080"/>
        <dbReference type="Rhea" id="RHEA-COMP:9623"/>
        <dbReference type="Rhea" id="RHEA-COMP:9625"/>
        <dbReference type="ChEBI" id="CHEBI:15378"/>
        <dbReference type="ChEBI" id="CHEBI:16526"/>
        <dbReference type="ChEBI" id="CHEBI:57287"/>
        <dbReference type="ChEBI" id="CHEBI:57288"/>
        <dbReference type="ChEBI" id="CHEBI:78449"/>
        <dbReference type="ChEBI" id="CHEBI:78450"/>
        <dbReference type="EC" id="2.3.1.180"/>
    </reaction>
</comment>
<organism evidence="13 14">
    <name type="scientific">Maioricimonas rarisocia</name>
    <dbReference type="NCBI Taxonomy" id="2528026"/>
    <lineage>
        <taxon>Bacteria</taxon>
        <taxon>Pseudomonadati</taxon>
        <taxon>Planctomycetota</taxon>
        <taxon>Planctomycetia</taxon>
        <taxon>Planctomycetales</taxon>
        <taxon>Planctomycetaceae</taxon>
        <taxon>Maioricimonas</taxon>
    </lineage>
</organism>
<dbReference type="AlphaFoldDB" id="A0A517Z5S8"/>
<evidence type="ECO:0000256" key="10">
    <source>
        <dbReference type="HAMAP-Rule" id="MF_01815"/>
    </source>
</evidence>
<sequence>MRVQEQPLYFEHSINEGDASASHSRPATGRVRLATTFELPRQPEQSANQTSRTLFTRRTCSLLGVQVVSCGSFVPEQVVTNQDLNAQFGFDSSWIEQRTGILERRHAPPEMATSDMCVEAARKAIRAGRIDPQDIDLLVVATFTPDFHCPSTACLVQDQLGLDCPAFDAAAACAGFKYAMITAAQFVATGNAKTALVVGADCMSRIIDPGDQRTYPLFGDGAGAVVLTRGEPHQGFLCYQMGSDGSGGRLLDRPAGGTRDPLTHESLESGNHFLKMDGRSVFKWAVRMLTDTTELMLDKAGMSVHDVSLYLFHQANIRIIGAAAEQLGIPPEKVFNNLQKYGNTSGGSIPIVMDEAFRAGRINRGDTLLLCGFGAGLTWGTSLFRW</sequence>
<dbReference type="SUPFAM" id="SSF53901">
    <property type="entry name" value="Thiolase-like"/>
    <property type="match status" value="1"/>
</dbReference>
<dbReference type="RefSeq" id="WP_145369076.1">
    <property type="nucleotide sequence ID" value="NZ_CP036275.1"/>
</dbReference>
<evidence type="ECO:0000256" key="5">
    <source>
        <dbReference type="ARBA" id="ARBA00022832"/>
    </source>
</evidence>
<evidence type="ECO:0000259" key="11">
    <source>
        <dbReference type="Pfam" id="PF08541"/>
    </source>
</evidence>
<evidence type="ECO:0000256" key="1">
    <source>
        <dbReference type="ARBA" id="ARBA00008642"/>
    </source>
</evidence>
<comment type="pathway">
    <text evidence="10">Lipid metabolism; fatty acid biosynthesis.</text>
</comment>
<dbReference type="Proteomes" id="UP000320496">
    <property type="component" value="Chromosome"/>
</dbReference>
<name>A0A517Z5S8_9PLAN</name>
<dbReference type="NCBIfam" id="NF006829">
    <property type="entry name" value="PRK09352.1"/>
    <property type="match status" value="1"/>
</dbReference>
<dbReference type="InterPro" id="IPR013747">
    <property type="entry name" value="ACP_syn_III_C"/>
</dbReference>
<feature type="domain" description="Beta-ketoacyl-[acyl-carrier-protein] synthase III N-terminal" evidence="12">
    <location>
        <begin position="167"/>
        <end position="245"/>
    </location>
</feature>
<dbReference type="GO" id="GO:0044550">
    <property type="term" value="P:secondary metabolite biosynthetic process"/>
    <property type="evidence" value="ECO:0007669"/>
    <property type="project" value="TreeGrafter"/>
</dbReference>
<evidence type="ECO:0000256" key="7">
    <source>
        <dbReference type="ARBA" id="ARBA00023160"/>
    </source>
</evidence>
<dbReference type="GO" id="GO:0033818">
    <property type="term" value="F:beta-ketoacyl-acyl-carrier-protein synthase III activity"/>
    <property type="evidence" value="ECO:0007669"/>
    <property type="project" value="UniProtKB-UniRule"/>
</dbReference>
<comment type="subunit">
    <text evidence="10">Homodimer.</text>
</comment>
<feature type="active site" evidence="10">
    <location>
        <position position="313"/>
    </location>
</feature>
<dbReference type="InterPro" id="IPR016039">
    <property type="entry name" value="Thiolase-like"/>
</dbReference>
<dbReference type="InterPro" id="IPR004655">
    <property type="entry name" value="FabH"/>
</dbReference>
<comment type="function">
    <text evidence="10">Catalyzes the condensation reaction of fatty acid synthesis by the addition to an acyl acceptor of two carbons from malonyl-ACP. Catalyzes the first condensation reaction which initiates fatty acid synthesis and may therefore play a role in governing the total rate of fatty acid production. Possesses both acetoacetyl-ACP synthase and acetyl transacylase activities. Its substrate specificity determines the biosynthesis of branched-chain and/or straight-chain of fatty acids.</text>
</comment>
<evidence type="ECO:0000313" key="13">
    <source>
        <dbReference type="EMBL" id="QDU37836.1"/>
    </source>
</evidence>
<keyword evidence="14" id="KW-1185">Reference proteome</keyword>
<keyword evidence="8 10" id="KW-0511">Multifunctional enzyme</keyword>
<evidence type="ECO:0000256" key="4">
    <source>
        <dbReference type="ARBA" id="ARBA00022679"/>
    </source>
</evidence>
<dbReference type="HAMAP" id="MF_01815">
    <property type="entry name" value="FabH"/>
    <property type="match status" value="1"/>
</dbReference>
<dbReference type="Pfam" id="PF08541">
    <property type="entry name" value="ACP_syn_III_C"/>
    <property type="match status" value="1"/>
</dbReference>
<keyword evidence="4 10" id="KW-0808">Transferase</keyword>
<dbReference type="EC" id="2.3.1.180" evidence="10"/>
<dbReference type="KEGG" id="mri:Mal4_21530"/>
<accession>A0A517Z5S8</accession>
<keyword evidence="9 10" id="KW-0012">Acyltransferase</keyword>
<dbReference type="InterPro" id="IPR013751">
    <property type="entry name" value="ACP_syn_III_N"/>
</dbReference>
<keyword evidence="7 10" id="KW-0275">Fatty acid biosynthesis</keyword>
<evidence type="ECO:0000256" key="9">
    <source>
        <dbReference type="ARBA" id="ARBA00023315"/>
    </source>
</evidence>
<evidence type="ECO:0000259" key="12">
    <source>
        <dbReference type="Pfam" id="PF08545"/>
    </source>
</evidence>
<dbReference type="Pfam" id="PF08545">
    <property type="entry name" value="ACP_syn_III"/>
    <property type="match status" value="1"/>
</dbReference>
<protein>
    <recommendedName>
        <fullName evidence="10">Beta-ketoacyl-[acyl-carrier-protein] synthase III</fullName>
        <shortName evidence="10">Beta-ketoacyl-ACP synthase III</shortName>
        <shortName evidence="10">KAS III</shortName>
        <ecNumber evidence="10">2.3.1.180</ecNumber>
    </recommendedName>
    <alternativeName>
        <fullName evidence="10">3-oxoacyl-[acyl-carrier-protein] synthase 3</fullName>
    </alternativeName>
    <alternativeName>
        <fullName evidence="10">3-oxoacyl-[acyl-carrier-protein] synthase III</fullName>
    </alternativeName>
</protein>
<feature type="domain" description="Beta-ketoacyl-[acyl-carrier-protein] synthase III C-terminal" evidence="11">
    <location>
        <begin position="297"/>
        <end position="386"/>
    </location>
</feature>
<dbReference type="NCBIfam" id="TIGR00747">
    <property type="entry name" value="fabH"/>
    <property type="match status" value="1"/>
</dbReference>
<keyword evidence="3 10" id="KW-0444">Lipid biosynthesis</keyword>
<keyword evidence="2 10" id="KW-0963">Cytoplasm</keyword>
<dbReference type="PANTHER" id="PTHR34069">
    <property type="entry name" value="3-OXOACYL-[ACYL-CARRIER-PROTEIN] SYNTHASE 3"/>
    <property type="match status" value="1"/>
</dbReference>
<dbReference type="EMBL" id="CP036275">
    <property type="protein sequence ID" value="QDU37836.1"/>
    <property type="molecule type" value="Genomic_DNA"/>
</dbReference>
<dbReference type="UniPathway" id="UPA00094"/>
<gene>
    <name evidence="13" type="primary">fabH_1</name>
    <name evidence="10" type="synonym">fabH</name>
    <name evidence="13" type="ORF">Mal4_21530</name>
</gene>
<evidence type="ECO:0000256" key="3">
    <source>
        <dbReference type="ARBA" id="ARBA00022516"/>
    </source>
</evidence>
<dbReference type="PANTHER" id="PTHR34069:SF2">
    <property type="entry name" value="BETA-KETOACYL-[ACYL-CARRIER-PROTEIN] SYNTHASE III"/>
    <property type="match status" value="1"/>
</dbReference>
<evidence type="ECO:0000256" key="6">
    <source>
        <dbReference type="ARBA" id="ARBA00023098"/>
    </source>
</evidence>
<comment type="similarity">
    <text evidence="1 10">Belongs to the thiolase-like superfamily. FabH family.</text>
</comment>